<organism evidence="1">
    <name type="scientific">viral metagenome</name>
    <dbReference type="NCBI Taxonomy" id="1070528"/>
    <lineage>
        <taxon>unclassified sequences</taxon>
        <taxon>metagenomes</taxon>
        <taxon>organismal metagenomes</taxon>
    </lineage>
</organism>
<sequence length="159" mass="18112">MRVLAIDPGPELSAWVLWDGETIGGMNISNNQELINNPYLWDLKTCGADVLVVEKIMSYGMTVSTLIFDTVFWTGRFCQAWGGEFFRVPRMEVKMHFCHNSRAKDSNIRQALIDRFGPPGTKKNKGLTYGLKKDLWQAFAIAIYWIDLHGEVKEGSHEI</sequence>
<evidence type="ECO:0008006" key="2">
    <source>
        <dbReference type="Google" id="ProtNLM"/>
    </source>
</evidence>
<gene>
    <name evidence="1" type="ORF">TM448A02429_0006</name>
</gene>
<proteinExistence type="predicted"/>
<protein>
    <recommendedName>
        <fullName evidence="2">Holliday junction resolvase RuvC</fullName>
    </recommendedName>
</protein>
<evidence type="ECO:0000313" key="1">
    <source>
        <dbReference type="EMBL" id="QJA52005.1"/>
    </source>
</evidence>
<name>A0A6H1ZXK9_9ZZZZ</name>
<reference evidence="1" key="1">
    <citation type="submission" date="2020-03" db="EMBL/GenBank/DDBJ databases">
        <title>The deep terrestrial virosphere.</title>
        <authorList>
            <person name="Holmfeldt K."/>
            <person name="Nilsson E."/>
            <person name="Simone D."/>
            <person name="Lopez-Fernandez M."/>
            <person name="Wu X."/>
            <person name="de Brujin I."/>
            <person name="Lundin D."/>
            <person name="Andersson A."/>
            <person name="Bertilsson S."/>
            <person name="Dopson M."/>
        </authorList>
    </citation>
    <scope>NUCLEOTIDE SEQUENCE</scope>
    <source>
        <strain evidence="1">TM448A02429</strain>
    </source>
</reference>
<dbReference type="EMBL" id="MT144305">
    <property type="protein sequence ID" value="QJA52005.1"/>
    <property type="molecule type" value="Genomic_DNA"/>
</dbReference>
<accession>A0A6H1ZXK9</accession>
<dbReference type="AlphaFoldDB" id="A0A6H1ZXK9"/>